<evidence type="ECO:0000256" key="4">
    <source>
        <dbReference type="ARBA" id="ARBA00005163"/>
    </source>
</evidence>
<evidence type="ECO:0000256" key="3">
    <source>
        <dbReference type="ARBA" id="ARBA00004141"/>
    </source>
</evidence>
<dbReference type="GO" id="GO:0016020">
    <property type="term" value="C:membrane"/>
    <property type="evidence" value="ECO:0007669"/>
    <property type="project" value="UniProtKB-SubCell"/>
</dbReference>
<dbReference type="GO" id="GO:0020037">
    <property type="term" value="F:heme binding"/>
    <property type="evidence" value="ECO:0007669"/>
    <property type="project" value="InterPro"/>
</dbReference>
<evidence type="ECO:0000256" key="11">
    <source>
        <dbReference type="ARBA" id="ARBA00022723"/>
    </source>
</evidence>
<evidence type="ECO:0000256" key="9">
    <source>
        <dbReference type="ARBA" id="ARBA00022617"/>
    </source>
</evidence>
<dbReference type="Proteomes" id="UP000036771">
    <property type="component" value="Unassembled WGS sequence"/>
</dbReference>
<dbReference type="InterPro" id="IPR034804">
    <property type="entry name" value="SQR/QFR_C/D"/>
</dbReference>
<evidence type="ECO:0000256" key="12">
    <source>
        <dbReference type="ARBA" id="ARBA00022982"/>
    </source>
</evidence>
<comment type="subcellular location">
    <subcellularLocation>
        <location evidence="3">Membrane</location>
        <topology evidence="3">Multi-pass membrane protein</topology>
    </subcellularLocation>
</comment>
<comment type="caution">
    <text evidence="17">The sequence shown here is derived from an EMBL/GenBank/DDBJ whole genome shotgun (WGS) entry which is preliminary data.</text>
</comment>
<evidence type="ECO:0000256" key="7">
    <source>
        <dbReference type="ARBA" id="ARBA00022448"/>
    </source>
</evidence>
<evidence type="ECO:0000256" key="1">
    <source>
        <dbReference type="ARBA" id="ARBA00001971"/>
    </source>
</evidence>
<keyword evidence="8" id="KW-0816">Tricarboxylic acid cycle</keyword>
<dbReference type="InterPro" id="IPR000701">
    <property type="entry name" value="SuccDH_FuR_B_TM-su"/>
</dbReference>
<dbReference type="Pfam" id="PF01127">
    <property type="entry name" value="Sdh_cyt"/>
    <property type="match status" value="1"/>
</dbReference>
<gene>
    <name evidence="17" type="ORF">Cva_01038</name>
</gene>
<dbReference type="EMBL" id="BBVC01000053">
    <property type="protein sequence ID" value="GAO98384.1"/>
    <property type="molecule type" value="Genomic_DNA"/>
</dbReference>
<keyword evidence="10 16" id="KW-0812">Transmembrane</keyword>
<protein>
    <recommendedName>
        <fullName evidence="6">Succinate dehydrogenase hydrophobic membrane anchor subunit</fullName>
    </recommendedName>
</protein>
<comment type="pathway">
    <text evidence="4">Carbohydrate metabolism; tricarboxylic acid cycle.</text>
</comment>
<dbReference type="InterPro" id="IPR014312">
    <property type="entry name" value="Succ_DH_anchor"/>
</dbReference>
<keyword evidence="11" id="KW-0479">Metal-binding</keyword>
<keyword evidence="14" id="KW-0408">Iron</keyword>
<comment type="subunit">
    <text evidence="5">Part of an enzyme complex containing four subunits: a flavoprotein, an iron-sulfur protein, plus two membrane-anchoring proteins, SdhC and SdhD.</text>
</comment>
<keyword evidence="7" id="KW-0813">Transport</keyword>
<evidence type="ECO:0000256" key="15">
    <source>
        <dbReference type="ARBA" id="ARBA00023136"/>
    </source>
</evidence>
<feature type="transmembrane region" description="Helical" evidence="16">
    <location>
        <begin position="72"/>
        <end position="94"/>
    </location>
</feature>
<organism evidence="17 18">
    <name type="scientific">Caedimonas varicaedens</name>
    <dbReference type="NCBI Taxonomy" id="1629334"/>
    <lineage>
        <taxon>Bacteria</taxon>
        <taxon>Pseudomonadati</taxon>
        <taxon>Pseudomonadota</taxon>
        <taxon>Alphaproteobacteria</taxon>
        <taxon>Holosporales</taxon>
        <taxon>Caedimonadaceae</taxon>
        <taxon>Caedimonas</taxon>
    </lineage>
</organism>
<dbReference type="Gene3D" id="1.20.1300.10">
    <property type="entry name" value="Fumarate reductase/succinate dehydrogenase, transmembrane subunit"/>
    <property type="match status" value="1"/>
</dbReference>
<dbReference type="AlphaFoldDB" id="A0A0K8MES6"/>
<evidence type="ECO:0000256" key="5">
    <source>
        <dbReference type="ARBA" id="ARBA00011558"/>
    </source>
</evidence>
<evidence type="ECO:0000256" key="13">
    <source>
        <dbReference type="ARBA" id="ARBA00022989"/>
    </source>
</evidence>
<evidence type="ECO:0000256" key="8">
    <source>
        <dbReference type="ARBA" id="ARBA00022532"/>
    </source>
</evidence>
<reference evidence="17 18" key="1">
    <citation type="submission" date="2015-03" db="EMBL/GenBank/DDBJ databases">
        <title>Caedibacter varicaedens, whole genome shotgun sequence.</title>
        <authorList>
            <person name="Suzuki H."/>
            <person name="Dapper A.L."/>
            <person name="Gibson A.K."/>
            <person name="Jackson C."/>
            <person name="Lee H."/>
            <person name="Pejaver V.R."/>
            <person name="Doak T."/>
            <person name="Lynch M."/>
        </authorList>
    </citation>
    <scope>NUCLEOTIDE SEQUENCE [LARGE SCALE GENOMIC DNA]</scope>
</reference>
<keyword evidence="12" id="KW-0249">Electron transport</keyword>
<evidence type="ECO:0000256" key="10">
    <source>
        <dbReference type="ARBA" id="ARBA00022692"/>
    </source>
</evidence>
<dbReference type="CDD" id="cd03495">
    <property type="entry name" value="SQR_TypeC_SdhD_like"/>
    <property type="match status" value="1"/>
</dbReference>
<name>A0A0K8MES6_9PROT</name>
<dbReference type="UniPathway" id="UPA00223"/>
<evidence type="ECO:0000256" key="6">
    <source>
        <dbReference type="ARBA" id="ARBA00019425"/>
    </source>
</evidence>
<evidence type="ECO:0000313" key="17">
    <source>
        <dbReference type="EMBL" id="GAO98384.1"/>
    </source>
</evidence>
<dbReference type="STRING" id="1629334.Cva_01038"/>
<comment type="cofactor">
    <cofactor evidence="1">
        <name>heme</name>
        <dbReference type="ChEBI" id="CHEBI:30413"/>
    </cofactor>
</comment>
<evidence type="ECO:0000256" key="2">
    <source>
        <dbReference type="ARBA" id="ARBA00004050"/>
    </source>
</evidence>
<dbReference type="SUPFAM" id="SSF81343">
    <property type="entry name" value="Fumarate reductase respiratory complex transmembrane subunits"/>
    <property type="match status" value="1"/>
</dbReference>
<keyword evidence="9" id="KW-0349">Heme</keyword>
<dbReference type="GO" id="GO:0006099">
    <property type="term" value="P:tricarboxylic acid cycle"/>
    <property type="evidence" value="ECO:0007669"/>
    <property type="project" value="UniProtKB-UniPathway"/>
</dbReference>
<keyword evidence="18" id="KW-1185">Reference proteome</keyword>
<feature type="transmembrane region" description="Helical" evidence="16">
    <location>
        <begin position="106"/>
        <end position="131"/>
    </location>
</feature>
<dbReference type="NCBIfam" id="TIGR02968">
    <property type="entry name" value="succ_dehyd_anc"/>
    <property type="match status" value="1"/>
</dbReference>
<evidence type="ECO:0000256" key="16">
    <source>
        <dbReference type="SAM" id="Phobius"/>
    </source>
</evidence>
<proteinExistence type="predicted"/>
<evidence type="ECO:0000256" key="14">
    <source>
        <dbReference type="ARBA" id="ARBA00023004"/>
    </source>
</evidence>
<sequence length="134" mass="15026">MSHPLSPKSMKTPLGIIRGLGSAKNGTKHWWMQRVTAIALFPLGLWFMWHVLPHAGVGHAELVMFLKSPCEAVLMILLIITGLYHGQLGFQVIIEDYISHEPLKIVLLLSFKALALILGIWGILSVFIIQFKIF</sequence>
<keyword evidence="13 16" id="KW-1133">Transmembrane helix</keyword>
<dbReference type="OrthoDB" id="9809280at2"/>
<evidence type="ECO:0000313" key="18">
    <source>
        <dbReference type="Proteomes" id="UP000036771"/>
    </source>
</evidence>
<keyword evidence="15 16" id="KW-0472">Membrane</keyword>
<feature type="transmembrane region" description="Helical" evidence="16">
    <location>
        <begin position="35"/>
        <end position="52"/>
    </location>
</feature>
<comment type="function">
    <text evidence="2">Membrane-anchoring subunit of succinate dehydrogenase (SDH).</text>
</comment>
<accession>A0A0K8MES6</accession>
<dbReference type="GO" id="GO:0046872">
    <property type="term" value="F:metal ion binding"/>
    <property type="evidence" value="ECO:0007669"/>
    <property type="project" value="UniProtKB-KW"/>
</dbReference>